<dbReference type="EMBL" id="BJWL01000024">
    <property type="protein sequence ID" value="GFZ14427.1"/>
    <property type="molecule type" value="Genomic_DNA"/>
</dbReference>
<reference evidence="1 2" key="1">
    <citation type="submission" date="2019-07" db="EMBL/GenBank/DDBJ databases">
        <title>De Novo Assembly of kiwifruit Actinidia rufa.</title>
        <authorList>
            <person name="Sugita-Konishi S."/>
            <person name="Sato K."/>
            <person name="Mori E."/>
            <person name="Abe Y."/>
            <person name="Kisaki G."/>
            <person name="Hamano K."/>
            <person name="Suezawa K."/>
            <person name="Otani M."/>
            <person name="Fukuda T."/>
            <person name="Manabe T."/>
            <person name="Gomi K."/>
            <person name="Tabuchi M."/>
            <person name="Akimitsu K."/>
            <person name="Kataoka I."/>
        </authorList>
    </citation>
    <scope>NUCLEOTIDE SEQUENCE [LARGE SCALE GENOMIC DNA]</scope>
    <source>
        <strain evidence="2">cv. Fuchu</strain>
    </source>
</reference>
<gene>
    <name evidence="1" type="ORF">Acr_24g0006170</name>
</gene>
<proteinExistence type="predicted"/>
<dbReference type="Proteomes" id="UP000585474">
    <property type="component" value="Unassembled WGS sequence"/>
</dbReference>
<dbReference type="AlphaFoldDB" id="A0A7J0GUA9"/>
<evidence type="ECO:0000313" key="2">
    <source>
        <dbReference type="Proteomes" id="UP000585474"/>
    </source>
</evidence>
<protein>
    <submittedName>
        <fullName evidence="1">Uncharacterized protein</fullName>
    </submittedName>
</protein>
<comment type="caution">
    <text evidence="1">The sequence shown here is derived from an EMBL/GenBank/DDBJ whole genome shotgun (WGS) entry which is preliminary data.</text>
</comment>
<accession>A0A7J0GUA9</accession>
<keyword evidence="2" id="KW-1185">Reference proteome</keyword>
<organism evidence="1 2">
    <name type="scientific">Actinidia rufa</name>
    <dbReference type="NCBI Taxonomy" id="165716"/>
    <lineage>
        <taxon>Eukaryota</taxon>
        <taxon>Viridiplantae</taxon>
        <taxon>Streptophyta</taxon>
        <taxon>Embryophyta</taxon>
        <taxon>Tracheophyta</taxon>
        <taxon>Spermatophyta</taxon>
        <taxon>Magnoliopsida</taxon>
        <taxon>eudicotyledons</taxon>
        <taxon>Gunneridae</taxon>
        <taxon>Pentapetalae</taxon>
        <taxon>asterids</taxon>
        <taxon>Ericales</taxon>
        <taxon>Actinidiaceae</taxon>
        <taxon>Actinidia</taxon>
    </lineage>
</organism>
<evidence type="ECO:0000313" key="1">
    <source>
        <dbReference type="EMBL" id="GFZ14427.1"/>
    </source>
</evidence>
<sequence>MVVDSAKDHDTSLVLAQAIMLPKDVADLADKKPLESCAISNRMKQHLAKLKKTKKKVGSLEFELNKAKLELATTNQLKADLATTKQTQNASYAAAVACGPVYEWVFDRGISRVRDNYDKQVTKLCPGIFMDGWLACITKLGIPKDNPTWAKITPEAELLKSLKHHSPMILPSFNEEEYMNQPTEEDGEEAPTNEVFEPIREAVTKEAGEIAADEFGEIIAQDPPPEL</sequence>
<name>A0A7J0GUA9_9ERIC</name>